<dbReference type="GO" id="GO:0005634">
    <property type="term" value="C:nucleus"/>
    <property type="evidence" value="ECO:0007669"/>
    <property type="project" value="TreeGrafter"/>
</dbReference>
<sequence>MARPRKDTINLDSLMDAFAWDDGEMARATASSGTTNYVSAELSGPLPDKSKSVTTNVDLGGFDDALNSLMNGLSGLGGVVGEGLFKPCETCGLNVPEVDVIDLAGRFYHPQCAPVCPKCAEPVDPKQLVEKNSDAIAEINAKITKENKALNGMKAMKGLYPDGSREAKDVERQIHEAEGNVRRFEKRLAKLNDVGTGFVFVRQQFYHPQCFQCAVPNCTYEMVSDEFLDPNTGKPICRYHFFDMQGLICSVCDEPIDVLLNQQSVAVGDARFHSACFKCTRCRKPIKQFRKGPDTKIYCKECHTMVF</sequence>
<dbReference type="RefSeq" id="XP_013755783.1">
    <property type="nucleotide sequence ID" value="XM_013900329.1"/>
</dbReference>
<gene>
    <name evidence="8" type="ORF">AMSG_07705</name>
</gene>
<keyword evidence="2" id="KW-0677">Repeat</keyword>
<dbReference type="InterPro" id="IPR057870">
    <property type="entry name" value="HR1_TOCA"/>
</dbReference>
<dbReference type="AlphaFoldDB" id="A0A0L0DK02"/>
<evidence type="ECO:0000256" key="1">
    <source>
        <dbReference type="ARBA" id="ARBA00022723"/>
    </source>
</evidence>
<dbReference type="STRING" id="461836.A0A0L0DK02"/>
<reference evidence="8 9" key="1">
    <citation type="submission" date="2010-05" db="EMBL/GenBank/DDBJ databases">
        <title>The Genome Sequence of Thecamonas trahens ATCC 50062.</title>
        <authorList>
            <consortium name="The Broad Institute Genome Sequencing Platform"/>
            <person name="Russ C."/>
            <person name="Cuomo C."/>
            <person name="Shea T."/>
            <person name="Young S.K."/>
            <person name="Zeng Q."/>
            <person name="Koehrsen M."/>
            <person name="Haas B."/>
            <person name="Borodovsky M."/>
            <person name="Guigo R."/>
            <person name="Alvarado L."/>
            <person name="Berlin A."/>
            <person name="Bochicchio J."/>
            <person name="Borenstein D."/>
            <person name="Chapman S."/>
            <person name="Chen Z."/>
            <person name="Freedman E."/>
            <person name="Gellesch M."/>
            <person name="Goldberg J."/>
            <person name="Griggs A."/>
            <person name="Gujja S."/>
            <person name="Heilman E."/>
            <person name="Heiman D."/>
            <person name="Hepburn T."/>
            <person name="Howarth C."/>
            <person name="Jen D."/>
            <person name="Larson L."/>
            <person name="Mehta T."/>
            <person name="Park D."/>
            <person name="Pearson M."/>
            <person name="Roberts A."/>
            <person name="Saif S."/>
            <person name="Shenoy N."/>
            <person name="Sisk P."/>
            <person name="Stolte C."/>
            <person name="Sykes S."/>
            <person name="Thomson T."/>
            <person name="Walk T."/>
            <person name="White J."/>
            <person name="Yandava C."/>
            <person name="Burger G."/>
            <person name="Gray M.W."/>
            <person name="Holland P.W.H."/>
            <person name="King N."/>
            <person name="Lang F.B.F."/>
            <person name="Roger A.J."/>
            <person name="Ruiz-Trillo I."/>
            <person name="Lander E."/>
            <person name="Nusbaum C."/>
        </authorList>
    </citation>
    <scope>NUCLEOTIDE SEQUENCE [LARGE SCALE GENOMIC DNA]</scope>
    <source>
        <strain evidence="8 9">ATCC 50062</strain>
    </source>
</reference>
<dbReference type="OrthoDB" id="1112565at2759"/>
<evidence type="ECO:0000313" key="8">
    <source>
        <dbReference type="EMBL" id="KNC51643.1"/>
    </source>
</evidence>
<accession>A0A0L0DK02</accession>
<evidence type="ECO:0000256" key="3">
    <source>
        <dbReference type="ARBA" id="ARBA00022833"/>
    </source>
</evidence>
<protein>
    <recommendedName>
        <fullName evidence="7">LIM zinc-binding domain-containing protein</fullName>
    </recommendedName>
</protein>
<dbReference type="CDD" id="cd08368">
    <property type="entry name" value="LIM"/>
    <property type="match status" value="1"/>
</dbReference>
<evidence type="ECO:0000313" key="9">
    <source>
        <dbReference type="Proteomes" id="UP000054408"/>
    </source>
</evidence>
<proteinExistence type="predicted"/>
<dbReference type="PROSITE" id="PS00478">
    <property type="entry name" value="LIM_DOMAIN_1"/>
    <property type="match status" value="1"/>
</dbReference>
<dbReference type="InterPro" id="IPR001781">
    <property type="entry name" value="Znf_LIM"/>
</dbReference>
<dbReference type="Pfam" id="PF25610">
    <property type="entry name" value="HR1_TOCA"/>
    <property type="match status" value="1"/>
</dbReference>
<evidence type="ECO:0000256" key="4">
    <source>
        <dbReference type="ARBA" id="ARBA00023038"/>
    </source>
</evidence>
<evidence type="ECO:0000256" key="2">
    <source>
        <dbReference type="ARBA" id="ARBA00022737"/>
    </source>
</evidence>
<name>A0A0L0DK02_THETB</name>
<dbReference type="Proteomes" id="UP000054408">
    <property type="component" value="Unassembled WGS sequence"/>
</dbReference>
<keyword evidence="3 5" id="KW-0862">Zinc</keyword>
<dbReference type="Pfam" id="PF00412">
    <property type="entry name" value="LIM"/>
    <property type="match status" value="2"/>
</dbReference>
<feature type="domain" description="LIM zinc-binding" evidence="7">
    <location>
        <begin position="247"/>
        <end position="307"/>
    </location>
</feature>
<dbReference type="PANTHER" id="PTHR24205">
    <property type="entry name" value="FOUR AND A HALF LIM DOMAINS PROTEIN"/>
    <property type="match status" value="1"/>
</dbReference>
<evidence type="ECO:0000256" key="5">
    <source>
        <dbReference type="PROSITE-ProRule" id="PRU00125"/>
    </source>
</evidence>
<keyword evidence="9" id="KW-1185">Reference proteome</keyword>
<dbReference type="PROSITE" id="PS50023">
    <property type="entry name" value="LIM_DOMAIN_2"/>
    <property type="match status" value="1"/>
</dbReference>
<evidence type="ECO:0000259" key="7">
    <source>
        <dbReference type="PROSITE" id="PS50023"/>
    </source>
</evidence>
<keyword evidence="1 5" id="KW-0479">Metal-binding</keyword>
<feature type="coiled-coil region" evidence="6">
    <location>
        <begin position="167"/>
        <end position="194"/>
    </location>
</feature>
<dbReference type="PANTHER" id="PTHR24205:SF16">
    <property type="entry name" value="GH01042P-RELATED"/>
    <property type="match status" value="1"/>
</dbReference>
<evidence type="ECO:0000256" key="6">
    <source>
        <dbReference type="SAM" id="Coils"/>
    </source>
</evidence>
<dbReference type="Gene3D" id="2.10.110.10">
    <property type="entry name" value="Cysteine Rich Protein"/>
    <property type="match status" value="3"/>
</dbReference>
<dbReference type="GeneID" id="25566567"/>
<dbReference type="SMART" id="SM00132">
    <property type="entry name" value="LIM"/>
    <property type="match status" value="1"/>
</dbReference>
<dbReference type="GO" id="GO:0003712">
    <property type="term" value="F:transcription coregulator activity"/>
    <property type="evidence" value="ECO:0007669"/>
    <property type="project" value="TreeGrafter"/>
</dbReference>
<organism evidence="8 9">
    <name type="scientific">Thecamonas trahens ATCC 50062</name>
    <dbReference type="NCBI Taxonomy" id="461836"/>
    <lineage>
        <taxon>Eukaryota</taxon>
        <taxon>Apusozoa</taxon>
        <taxon>Apusomonadida</taxon>
        <taxon>Apusomonadidae</taxon>
        <taxon>Thecamonas</taxon>
    </lineage>
</organism>
<keyword evidence="4 5" id="KW-0440">LIM domain</keyword>
<dbReference type="SUPFAM" id="SSF57716">
    <property type="entry name" value="Glucocorticoid receptor-like (DNA-binding domain)"/>
    <property type="match status" value="1"/>
</dbReference>
<keyword evidence="6" id="KW-0175">Coiled coil</keyword>
<dbReference type="GO" id="GO:0046872">
    <property type="term" value="F:metal ion binding"/>
    <property type="evidence" value="ECO:0007669"/>
    <property type="project" value="UniProtKB-KW"/>
</dbReference>
<dbReference type="EMBL" id="GL349469">
    <property type="protein sequence ID" value="KNC51643.1"/>
    <property type="molecule type" value="Genomic_DNA"/>
</dbReference>